<accession>A0ABU2M6T4</accession>
<dbReference type="Pfam" id="PF00702">
    <property type="entry name" value="Hydrolase"/>
    <property type="match status" value="1"/>
</dbReference>
<dbReference type="SUPFAM" id="SSF56784">
    <property type="entry name" value="HAD-like"/>
    <property type="match status" value="1"/>
</dbReference>
<dbReference type="Proteomes" id="UP001183390">
    <property type="component" value="Unassembled WGS sequence"/>
</dbReference>
<sequence length="246" mass="26152">MSETDPVLWPDRVEAVLFDVDGVVTDTARVHAAAWKRLFDGFLRVRSGEGFEPFDEGDDYARFVDGRSRLDGVRAFLASRGVEVPETGTGDTVESLGARKDHYFLEALRRSGASAFPTVVAMIRRLRERGRATAAVSASRNCSEVLRAAGVEGLFDVRVDGVDAARLGLAGKPDPALFLEAARRLGVAPARAAVVEDAFAGVEAGTRGGFGFVVGVDPGGRAEGLYRRGAHTVISVDGSATTGRTR</sequence>
<evidence type="ECO:0000256" key="1">
    <source>
        <dbReference type="ARBA" id="ARBA00001946"/>
    </source>
</evidence>
<proteinExistence type="inferred from homology"/>
<dbReference type="GO" id="GO:0016787">
    <property type="term" value="F:hydrolase activity"/>
    <property type="evidence" value="ECO:0007669"/>
    <property type="project" value="UniProtKB-KW"/>
</dbReference>
<evidence type="ECO:0000256" key="3">
    <source>
        <dbReference type="ARBA" id="ARBA00022723"/>
    </source>
</evidence>
<evidence type="ECO:0000313" key="7">
    <source>
        <dbReference type="Proteomes" id="UP001183390"/>
    </source>
</evidence>
<dbReference type="SFLD" id="SFLDG01129">
    <property type="entry name" value="C1.5:_HAD__Beta-PGM__Phosphata"/>
    <property type="match status" value="1"/>
</dbReference>
<dbReference type="EMBL" id="JAVREP010000004">
    <property type="protein sequence ID" value="MDT0328383.1"/>
    <property type="molecule type" value="Genomic_DNA"/>
</dbReference>
<dbReference type="InterPro" id="IPR023198">
    <property type="entry name" value="PGP-like_dom2"/>
</dbReference>
<name>A0ABU2M6T4_9ACTN</name>
<keyword evidence="6" id="KW-0378">Hydrolase</keyword>
<keyword evidence="5" id="KW-0119">Carbohydrate metabolism</keyword>
<evidence type="ECO:0000256" key="5">
    <source>
        <dbReference type="ARBA" id="ARBA00023277"/>
    </source>
</evidence>
<keyword evidence="7" id="KW-1185">Reference proteome</keyword>
<dbReference type="NCBIfam" id="TIGR01509">
    <property type="entry name" value="HAD-SF-IA-v3"/>
    <property type="match status" value="1"/>
</dbReference>
<evidence type="ECO:0000256" key="2">
    <source>
        <dbReference type="ARBA" id="ARBA00006171"/>
    </source>
</evidence>
<comment type="caution">
    <text evidence="6">The sequence shown here is derived from an EMBL/GenBank/DDBJ whole genome shotgun (WGS) entry which is preliminary data.</text>
</comment>
<protein>
    <submittedName>
        <fullName evidence="6">HAD-IA family hydrolase</fullName>
    </submittedName>
</protein>
<dbReference type="SFLD" id="SFLDS00003">
    <property type="entry name" value="Haloacid_Dehalogenase"/>
    <property type="match status" value="1"/>
</dbReference>
<gene>
    <name evidence="6" type="ORF">RM479_08150</name>
</gene>
<dbReference type="InterPro" id="IPR036412">
    <property type="entry name" value="HAD-like_sf"/>
</dbReference>
<dbReference type="PANTHER" id="PTHR46193:SF18">
    <property type="entry name" value="HEXITOL PHOSPHATASE B"/>
    <property type="match status" value="1"/>
</dbReference>
<dbReference type="RefSeq" id="WP_311511111.1">
    <property type="nucleotide sequence ID" value="NZ_JAVREP010000004.1"/>
</dbReference>
<evidence type="ECO:0000313" key="6">
    <source>
        <dbReference type="EMBL" id="MDT0328383.1"/>
    </source>
</evidence>
<dbReference type="Gene3D" id="1.10.150.240">
    <property type="entry name" value="Putative phosphatase, domain 2"/>
    <property type="match status" value="1"/>
</dbReference>
<dbReference type="Gene3D" id="3.40.50.1000">
    <property type="entry name" value="HAD superfamily/HAD-like"/>
    <property type="match status" value="1"/>
</dbReference>
<evidence type="ECO:0000256" key="4">
    <source>
        <dbReference type="ARBA" id="ARBA00022842"/>
    </source>
</evidence>
<keyword evidence="4" id="KW-0460">Magnesium</keyword>
<reference evidence="7" key="1">
    <citation type="submission" date="2023-07" db="EMBL/GenBank/DDBJ databases">
        <title>30 novel species of actinomycetes from the DSMZ collection.</title>
        <authorList>
            <person name="Nouioui I."/>
        </authorList>
    </citation>
    <scope>NUCLEOTIDE SEQUENCE [LARGE SCALE GENOMIC DNA]</scope>
    <source>
        <strain evidence="7">DSM 44743</strain>
    </source>
</reference>
<dbReference type="InterPro" id="IPR051600">
    <property type="entry name" value="Beta-PGM-like"/>
</dbReference>
<dbReference type="InterPro" id="IPR023214">
    <property type="entry name" value="HAD_sf"/>
</dbReference>
<dbReference type="InterPro" id="IPR006439">
    <property type="entry name" value="HAD-SF_hydro_IA"/>
</dbReference>
<dbReference type="PANTHER" id="PTHR46193">
    <property type="entry name" value="6-PHOSPHOGLUCONATE PHOSPHATASE"/>
    <property type="match status" value="1"/>
</dbReference>
<comment type="cofactor">
    <cofactor evidence="1">
        <name>Mg(2+)</name>
        <dbReference type="ChEBI" id="CHEBI:18420"/>
    </cofactor>
</comment>
<keyword evidence="3" id="KW-0479">Metal-binding</keyword>
<organism evidence="6 7">
    <name type="scientific">Nocardiopsis lambiniae</name>
    <dbReference type="NCBI Taxonomy" id="3075539"/>
    <lineage>
        <taxon>Bacteria</taxon>
        <taxon>Bacillati</taxon>
        <taxon>Actinomycetota</taxon>
        <taxon>Actinomycetes</taxon>
        <taxon>Streptosporangiales</taxon>
        <taxon>Nocardiopsidaceae</taxon>
        <taxon>Nocardiopsis</taxon>
    </lineage>
</organism>
<comment type="similarity">
    <text evidence="2">Belongs to the HAD-like hydrolase superfamily. CbbY/CbbZ/Gph/YieH family.</text>
</comment>